<dbReference type="GO" id="GO:0008234">
    <property type="term" value="F:cysteine-type peptidase activity"/>
    <property type="evidence" value="ECO:0007669"/>
    <property type="project" value="UniProtKB-KW"/>
</dbReference>
<feature type="region of interest" description="Disordered" evidence="7">
    <location>
        <begin position="147"/>
        <end position="205"/>
    </location>
</feature>
<name>A0A3R9FFT8_9BACI</name>
<evidence type="ECO:0000256" key="4">
    <source>
        <dbReference type="ARBA" id="ARBA00022737"/>
    </source>
</evidence>
<evidence type="ECO:0000256" key="1">
    <source>
        <dbReference type="ARBA" id="ARBA00007074"/>
    </source>
</evidence>
<dbReference type="InterPro" id="IPR000064">
    <property type="entry name" value="NLP_P60_dom"/>
</dbReference>
<evidence type="ECO:0000313" key="11">
    <source>
        <dbReference type="EMBL" id="RSD27064.1"/>
    </source>
</evidence>
<feature type="domain" description="LysM" evidence="9">
    <location>
        <begin position="213"/>
        <end position="256"/>
    </location>
</feature>
<evidence type="ECO:0000256" key="5">
    <source>
        <dbReference type="ARBA" id="ARBA00022801"/>
    </source>
</evidence>
<feature type="signal peptide" evidence="8">
    <location>
        <begin position="1"/>
        <end position="24"/>
    </location>
</feature>
<dbReference type="SMART" id="SM00257">
    <property type="entry name" value="LysM"/>
    <property type="match status" value="3"/>
</dbReference>
<dbReference type="OrthoDB" id="9813368at2"/>
<dbReference type="InterPro" id="IPR052062">
    <property type="entry name" value="Murein_DD/LD_carboxypeptidase"/>
</dbReference>
<dbReference type="Gene3D" id="3.10.350.10">
    <property type="entry name" value="LysM domain"/>
    <property type="match status" value="3"/>
</dbReference>
<dbReference type="PANTHER" id="PTHR47360">
    <property type="entry name" value="MUREIN DD-ENDOPEPTIDASE MEPS/MUREIN LD-CARBOXYPEPTIDASE"/>
    <property type="match status" value="1"/>
</dbReference>
<feature type="chain" id="PRO_5018652410" evidence="8">
    <location>
        <begin position="25"/>
        <end position="396"/>
    </location>
</feature>
<keyword evidence="2" id="KW-0645">Protease</keyword>
<dbReference type="RefSeq" id="WP_125480055.1">
    <property type="nucleotide sequence ID" value="NZ_RSFW01000013.1"/>
</dbReference>
<keyword evidence="6" id="KW-0788">Thiol protease</keyword>
<evidence type="ECO:0000256" key="7">
    <source>
        <dbReference type="SAM" id="MobiDB-lite"/>
    </source>
</evidence>
<comment type="similarity">
    <text evidence="1">Belongs to the peptidase C40 family.</text>
</comment>
<feature type="domain" description="LysM" evidence="9">
    <location>
        <begin position="25"/>
        <end position="68"/>
    </location>
</feature>
<evidence type="ECO:0000256" key="6">
    <source>
        <dbReference type="ARBA" id="ARBA00022807"/>
    </source>
</evidence>
<evidence type="ECO:0000259" key="10">
    <source>
        <dbReference type="PROSITE" id="PS51935"/>
    </source>
</evidence>
<reference evidence="12" key="1">
    <citation type="submission" date="2018-12" db="EMBL/GenBank/DDBJ databases">
        <title>Bacillus chawlae sp. nov., Bacillus glennii sp. nov., and Bacillus saganii sp. nov. Isolated from the Vehicle Assembly Building at Kennedy Space Center where the Viking Spacecraft were Assembled.</title>
        <authorList>
            <person name="Seuylemezian A."/>
            <person name="Vaishampayan P."/>
        </authorList>
    </citation>
    <scope>NUCLEOTIDE SEQUENCE [LARGE SCALE GENOMIC DNA]</scope>
    <source>
        <strain evidence="12">DSM 13966</strain>
    </source>
</reference>
<feature type="compositionally biased region" description="Polar residues" evidence="7">
    <location>
        <begin position="148"/>
        <end position="158"/>
    </location>
</feature>
<dbReference type="Pfam" id="PF00877">
    <property type="entry name" value="NLPC_P60"/>
    <property type="match status" value="1"/>
</dbReference>
<dbReference type="PROSITE" id="PS51782">
    <property type="entry name" value="LYSM"/>
    <property type="match status" value="3"/>
</dbReference>
<dbReference type="Pfam" id="PF01476">
    <property type="entry name" value="LysM"/>
    <property type="match status" value="3"/>
</dbReference>
<accession>A0A3R9FFT8</accession>
<dbReference type="InterPro" id="IPR036779">
    <property type="entry name" value="LysM_dom_sf"/>
</dbReference>
<evidence type="ECO:0000256" key="2">
    <source>
        <dbReference type="ARBA" id="ARBA00022670"/>
    </source>
</evidence>
<evidence type="ECO:0000256" key="3">
    <source>
        <dbReference type="ARBA" id="ARBA00022729"/>
    </source>
</evidence>
<gene>
    <name evidence="11" type="ORF">EJA10_11005</name>
</gene>
<sequence>MKKQAASFVTAAILSSAFAGIASADTYTVKKGDTLSHIAFTYKTSVLELKKTNKLTSDLIYANQKLTVPSAGSKVTAASVKKTTAAKTTAPAKTSAPAQKTTAQAATYVVKSGDTLSKIASKHKIKLNDLMKWNGLKNHLIYPGQKLKVSNGTSSTTASKKETDPAQKPASKPAQKPAASAPAKPTQTPAVKPAPAPAPAQPAKPAATPVAQIEYVVKSGDTLSKISLQFGMTVQQLKDVNKLTSDLIFVGQKLMVTKPADSPAAVTTPTSPPTGTQEPAVISFAKEVMGVPYVWAGSTPEGFDCSGFIYYAFNKAGKQMGRYSSEGYYSRSFYVNDPQPGDLVFFENTYKPGISHMGIYLGNNEFIHASTTGGVMISNLSETYYAKHFEGFKRFY</sequence>
<keyword evidence="4" id="KW-0677">Repeat</keyword>
<keyword evidence="3 8" id="KW-0732">Signal</keyword>
<dbReference type="GO" id="GO:0006508">
    <property type="term" value="P:proteolysis"/>
    <property type="evidence" value="ECO:0007669"/>
    <property type="project" value="UniProtKB-KW"/>
</dbReference>
<comment type="caution">
    <text evidence="11">The sequence shown here is derived from an EMBL/GenBank/DDBJ whole genome shotgun (WGS) entry which is preliminary data.</text>
</comment>
<keyword evidence="5" id="KW-0378">Hydrolase</keyword>
<dbReference type="CDD" id="cd00118">
    <property type="entry name" value="LysM"/>
    <property type="match status" value="3"/>
</dbReference>
<dbReference type="PANTHER" id="PTHR47360:SF1">
    <property type="entry name" value="ENDOPEPTIDASE NLPC-RELATED"/>
    <property type="match status" value="1"/>
</dbReference>
<feature type="domain" description="LysM" evidence="9">
    <location>
        <begin position="106"/>
        <end position="149"/>
    </location>
</feature>
<feature type="domain" description="NlpC/P60" evidence="10">
    <location>
        <begin position="275"/>
        <end position="396"/>
    </location>
</feature>
<dbReference type="InterPro" id="IPR018392">
    <property type="entry name" value="LysM"/>
</dbReference>
<proteinExistence type="inferred from homology"/>
<dbReference type="PROSITE" id="PS51935">
    <property type="entry name" value="NLPC_P60"/>
    <property type="match status" value="1"/>
</dbReference>
<feature type="compositionally biased region" description="Low complexity" evidence="7">
    <location>
        <begin position="166"/>
        <end position="191"/>
    </location>
</feature>
<evidence type="ECO:0000313" key="12">
    <source>
        <dbReference type="Proteomes" id="UP000279911"/>
    </source>
</evidence>
<dbReference type="SUPFAM" id="SSF54106">
    <property type="entry name" value="LysM domain"/>
    <property type="match status" value="3"/>
</dbReference>
<evidence type="ECO:0000259" key="9">
    <source>
        <dbReference type="PROSITE" id="PS51782"/>
    </source>
</evidence>
<evidence type="ECO:0000256" key="8">
    <source>
        <dbReference type="SAM" id="SignalP"/>
    </source>
</evidence>
<protein>
    <submittedName>
        <fullName evidence="11">Peptidoglycan endopeptidase</fullName>
    </submittedName>
</protein>
<dbReference type="InterPro" id="IPR038765">
    <property type="entry name" value="Papain-like_cys_pep_sf"/>
</dbReference>
<dbReference type="SUPFAM" id="SSF54001">
    <property type="entry name" value="Cysteine proteinases"/>
    <property type="match status" value="1"/>
</dbReference>
<dbReference type="AlphaFoldDB" id="A0A3R9FFT8"/>
<dbReference type="EMBL" id="RSFW01000013">
    <property type="protein sequence ID" value="RSD27064.1"/>
    <property type="molecule type" value="Genomic_DNA"/>
</dbReference>
<dbReference type="Gene3D" id="3.90.1720.10">
    <property type="entry name" value="endopeptidase domain like (from Nostoc punctiforme)"/>
    <property type="match status" value="1"/>
</dbReference>
<feature type="compositionally biased region" description="Pro residues" evidence="7">
    <location>
        <begin position="192"/>
        <end position="202"/>
    </location>
</feature>
<organism evidence="11 12">
    <name type="scientific">Mesobacillus subterraneus</name>
    <dbReference type="NCBI Taxonomy" id="285983"/>
    <lineage>
        <taxon>Bacteria</taxon>
        <taxon>Bacillati</taxon>
        <taxon>Bacillota</taxon>
        <taxon>Bacilli</taxon>
        <taxon>Bacillales</taxon>
        <taxon>Bacillaceae</taxon>
        <taxon>Mesobacillus</taxon>
    </lineage>
</organism>
<dbReference type="Proteomes" id="UP000279911">
    <property type="component" value="Unassembled WGS sequence"/>
</dbReference>